<sequence length="922" mass="103979">MPPTFEQYESLIDGYEKHPDQGLKATKKKLNKDPNNAVLLLAQTRFLQRLGRVEEALNSCDSICDSIKSSSKDALDIALIVEIQVIAAECQEALGTFCHVGGVKLSGLWKDALDQTPKYRIKKVYEEMYRGALSNEYWDIAQQLFARLQKENPKLSRYHFAWVALSQMQAEKLPTDDRMGQSLKLLAFRSLKAAVENTIAKKDTPRIISSASELRLVAEIYRKQGFDEELLGILDSDDIGIESSVGKNDVEFVRVKIDILKRLKRWDDLASLCTSSLDKLCQQQEQKTSAAEDIPTSLAWADDWYIWENMITSKSKLEQASDDVTGLLKRYLALNTKNRNAGRASLLNQCINNKSGLIDECKRFFDLHKSSRSCFEDLRQFLLELDEDERDALVSHAVATSSLAEPITNKSEKEASRWILAAVNSLKISYMLSISKSGDANQSHQTNDFVLSCLKVYTVSASIPTDSGDDASILAVMALLKLREDGKSLVKAAYLTEYLHAISSDNSRGTLLSLLVSQLLGYGSITMSAFQQLSLREVQFDTLSHLLYSRISTFHPNRVELRSTRSVDDRYKDPFSGISFALQWPRKAISTTTNFMSKDLENVYFDKIIEFSAFKERVETSLTPILLKLERRRVARLTDRTSAITEESLVHFDRAKSDNRDFYSVPSFENAAAEPLEKLIFPGPRLSTYWLAWWTRNDLLQTIASSKSGLPPTQQRILYDSIKFLQENAGLKTQELTQDELKVYDGWELIQPIIIHVFLDVKSPQASQNLKKDFSLVSDFLSASRLAFTTLEAPMLPDWAYYHSRFLYLELLKAYDKLCDGVIAVSKLKAHHTYGKIPVEGVLGIKKDSRVTGTLIQSQAKELKQVLEKTGSSLLLGLLREDENGVGVALEELLRPDTAKAYTSKFLESVLESLGGILKIKL</sequence>
<dbReference type="InterPro" id="IPR019183">
    <property type="entry name" value="NAA25_NatB_aux_su"/>
</dbReference>
<evidence type="ECO:0000313" key="2">
    <source>
        <dbReference type="EMBL" id="KAE9984285.1"/>
    </source>
</evidence>
<name>A0A8H3ZI37_VENIN</name>
<organism evidence="3 5">
    <name type="scientific">Venturia inaequalis</name>
    <name type="common">Apple scab fungus</name>
    <dbReference type="NCBI Taxonomy" id="5025"/>
    <lineage>
        <taxon>Eukaryota</taxon>
        <taxon>Fungi</taxon>
        <taxon>Dikarya</taxon>
        <taxon>Ascomycota</taxon>
        <taxon>Pezizomycotina</taxon>
        <taxon>Dothideomycetes</taxon>
        <taxon>Pleosporomycetidae</taxon>
        <taxon>Venturiales</taxon>
        <taxon>Venturiaceae</taxon>
        <taxon>Venturia</taxon>
    </lineage>
</organism>
<dbReference type="AlphaFoldDB" id="A0A8H3ZI37"/>
<dbReference type="Proteomes" id="UP000433883">
    <property type="component" value="Unassembled WGS sequence"/>
</dbReference>
<proteinExistence type="predicted"/>
<accession>A0A8H3ZI37</accession>
<comment type="caution">
    <text evidence="3">The sequence shown here is derived from an EMBL/GenBank/DDBJ whole genome shotgun (WGS) entry which is preliminary data.</text>
</comment>
<evidence type="ECO:0000313" key="5">
    <source>
        <dbReference type="Proteomes" id="UP000490939"/>
    </source>
</evidence>
<evidence type="ECO:0000313" key="3">
    <source>
        <dbReference type="EMBL" id="KAE9992771.1"/>
    </source>
</evidence>
<evidence type="ECO:0000313" key="1">
    <source>
        <dbReference type="EMBL" id="KAE9978708.1"/>
    </source>
</evidence>
<protein>
    <submittedName>
        <fullName evidence="3">Uncharacterized protein</fullName>
    </submittedName>
</protein>
<dbReference type="EMBL" id="WNWR01000048">
    <property type="protein sequence ID" value="KAE9992771.1"/>
    <property type="molecule type" value="Genomic_DNA"/>
</dbReference>
<evidence type="ECO:0000313" key="4">
    <source>
        <dbReference type="Proteomes" id="UP000447873"/>
    </source>
</evidence>
<gene>
    <name evidence="1" type="ORF">BLS_000362</name>
    <name evidence="3" type="ORF">EG327_007847</name>
    <name evidence="2" type="ORF">EG328_008961</name>
</gene>
<dbReference type="Pfam" id="PF09797">
    <property type="entry name" value="NatB_MDM20"/>
    <property type="match status" value="1"/>
</dbReference>
<keyword evidence="5" id="KW-1185">Reference proteome</keyword>
<dbReference type="EMBL" id="WNWQ01000106">
    <property type="protein sequence ID" value="KAE9978708.1"/>
    <property type="molecule type" value="Genomic_DNA"/>
</dbReference>
<dbReference type="Proteomes" id="UP000490939">
    <property type="component" value="Unassembled WGS sequence"/>
</dbReference>
<reference evidence="3 5" key="1">
    <citation type="submission" date="2019-07" db="EMBL/GenBank/DDBJ databases">
        <title>Venturia inaequalis Genome Resource.</title>
        <authorList>
            <person name="Lichtner F.J."/>
        </authorList>
    </citation>
    <scope>NUCLEOTIDE SEQUENCE [LARGE SCALE GENOMIC DNA]</scope>
    <source>
        <strain evidence="2 4">120213</strain>
        <strain evidence="1">Bline_iso_100314</strain>
        <strain evidence="3 5">DMI_063113</strain>
    </source>
</reference>
<dbReference type="EMBL" id="WNWS01000052">
    <property type="protein sequence ID" value="KAE9984285.1"/>
    <property type="molecule type" value="Genomic_DNA"/>
</dbReference>
<dbReference type="Proteomes" id="UP000447873">
    <property type="component" value="Unassembled WGS sequence"/>
</dbReference>